<evidence type="ECO:0000259" key="10">
    <source>
        <dbReference type="Pfam" id="PF04290"/>
    </source>
</evidence>
<organism evidence="11 12">
    <name type="scientific">Gallibacterium anatis</name>
    <dbReference type="NCBI Taxonomy" id="750"/>
    <lineage>
        <taxon>Bacteria</taxon>
        <taxon>Pseudomonadati</taxon>
        <taxon>Pseudomonadota</taxon>
        <taxon>Gammaproteobacteria</taxon>
        <taxon>Pasteurellales</taxon>
        <taxon>Pasteurellaceae</taxon>
        <taxon>Gallibacterium</taxon>
    </lineage>
</organism>
<comment type="function">
    <text evidence="9">Part of the tripartite ATP-independent periplasmic (TRAP) transport system.</text>
</comment>
<sequence length="161" mass="18458">MISFINLFKKIQSILATLSAVSLFAMIVVILLQTFTRFVIFYSLPWSEELSRYLFVAMILLGFNVAISEGTLIRIDIIDNYIKGMPQIILKYTRIFAALFVNIIYVYSAYHLMILGSFQLSPAMQIPMYFIYSIILIGFLFSLISLVIEAINLSITDIQKE</sequence>
<protein>
    <recommendedName>
        <fullName evidence="9">TRAP transporter small permease protein</fullName>
    </recommendedName>
</protein>
<keyword evidence="3" id="KW-1003">Cell membrane</keyword>
<feature type="transmembrane region" description="Helical" evidence="9">
    <location>
        <begin position="130"/>
        <end position="151"/>
    </location>
</feature>
<evidence type="ECO:0000256" key="1">
    <source>
        <dbReference type="ARBA" id="ARBA00004429"/>
    </source>
</evidence>
<evidence type="ECO:0000313" key="11">
    <source>
        <dbReference type="EMBL" id="KGQ31296.1"/>
    </source>
</evidence>
<name>A0A0A2Y282_9PAST</name>
<feature type="transmembrane region" description="Helical" evidence="9">
    <location>
        <begin position="12"/>
        <end position="33"/>
    </location>
</feature>
<evidence type="ECO:0000256" key="7">
    <source>
        <dbReference type="ARBA" id="ARBA00023136"/>
    </source>
</evidence>
<keyword evidence="5 9" id="KW-0812">Transmembrane</keyword>
<accession>A0A0A2Y282</accession>
<keyword evidence="2 9" id="KW-0813">Transport</keyword>
<comment type="subunit">
    <text evidence="9">The complex comprises the extracytoplasmic solute receptor protein and the two transmembrane proteins.</text>
</comment>
<comment type="subcellular location">
    <subcellularLocation>
        <location evidence="1 9">Cell inner membrane</location>
        <topology evidence="1 9">Multi-pass membrane protein</topology>
    </subcellularLocation>
</comment>
<evidence type="ECO:0000256" key="2">
    <source>
        <dbReference type="ARBA" id="ARBA00022448"/>
    </source>
</evidence>
<feature type="domain" description="Tripartite ATP-independent periplasmic transporters DctQ component" evidence="10">
    <location>
        <begin position="26"/>
        <end position="152"/>
    </location>
</feature>
<keyword evidence="4 9" id="KW-0997">Cell inner membrane</keyword>
<evidence type="ECO:0000256" key="4">
    <source>
        <dbReference type="ARBA" id="ARBA00022519"/>
    </source>
</evidence>
<dbReference type="GO" id="GO:0005886">
    <property type="term" value="C:plasma membrane"/>
    <property type="evidence" value="ECO:0007669"/>
    <property type="project" value="UniProtKB-SubCell"/>
</dbReference>
<evidence type="ECO:0000256" key="6">
    <source>
        <dbReference type="ARBA" id="ARBA00022989"/>
    </source>
</evidence>
<feature type="transmembrane region" description="Helical" evidence="9">
    <location>
        <begin position="53"/>
        <end position="75"/>
    </location>
</feature>
<dbReference type="InterPro" id="IPR007387">
    <property type="entry name" value="TRAP_DctQ"/>
</dbReference>
<feature type="transmembrane region" description="Helical" evidence="9">
    <location>
        <begin position="95"/>
        <end position="118"/>
    </location>
</feature>
<dbReference type="GO" id="GO:0022857">
    <property type="term" value="F:transmembrane transporter activity"/>
    <property type="evidence" value="ECO:0007669"/>
    <property type="project" value="UniProtKB-UniRule"/>
</dbReference>
<evidence type="ECO:0000256" key="3">
    <source>
        <dbReference type="ARBA" id="ARBA00022475"/>
    </source>
</evidence>
<dbReference type="GO" id="GO:0015740">
    <property type="term" value="P:C4-dicarboxylate transport"/>
    <property type="evidence" value="ECO:0007669"/>
    <property type="project" value="TreeGrafter"/>
</dbReference>
<proteinExistence type="inferred from homology"/>
<reference evidence="11 12" key="1">
    <citation type="submission" date="2014-08" db="EMBL/GenBank/DDBJ databases">
        <title>Chaperone-usher fimbriae in a diverse selection of Gallibacterium genomes.</title>
        <authorList>
            <person name="Kudirkiene E."/>
            <person name="Bager R.J."/>
            <person name="Johnson T.J."/>
            <person name="Bojesen A.M."/>
        </authorList>
    </citation>
    <scope>NUCLEOTIDE SEQUENCE [LARGE SCALE GENOMIC DNA]</scope>
    <source>
        <strain evidence="11 12">20558/3kl.</strain>
    </source>
</reference>
<evidence type="ECO:0000256" key="5">
    <source>
        <dbReference type="ARBA" id="ARBA00022692"/>
    </source>
</evidence>
<dbReference type="AlphaFoldDB" id="A0A0A2Y282"/>
<dbReference type="InterPro" id="IPR055348">
    <property type="entry name" value="DctQ"/>
</dbReference>
<evidence type="ECO:0000256" key="9">
    <source>
        <dbReference type="RuleBase" id="RU369079"/>
    </source>
</evidence>
<keyword evidence="6 9" id="KW-1133">Transmembrane helix</keyword>
<dbReference type="Pfam" id="PF04290">
    <property type="entry name" value="DctQ"/>
    <property type="match status" value="1"/>
</dbReference>
<dbReference type="PANTHER" id="PTHR35011:SF5">
    <property type="entry name" value="SIALIC ACID TRAP TRANSPORTER SMALL PERMEASE PROTEIN SIAQ"/>
    <property type="match status" value="1"/>
</dbReference>
<dbReference type="Proteomes" id="UP000030526">
    <property type="component" value="Unassembled WGS sequence"/>
</dbReference>
<gene>
    <name evidence="11" type="ORF">JP32_06900</name>
</gene>
<evidence type="ECO:0000256" key="8">
    <source>
        <dbReference type="ARBA" id="ARBA00038436"/>
    </source>
</evidence>
<evidence type="ECO:0000313" key="12">
    <source>
        <dbReference type="Proteomes" id="UP000030526"/>
    </source>
</evidence>
<dbReference type="EMBL" id="JPXS01000034">
    <property type="protein sequence ID" value="KGQ31296.1"/>
    <property type="molecule type" value="Genomic_DNA"/>
</dbReference>
<comment type="caution">
    <text evidence="11">The sequence shown here is derived from an EMBL/GenBank/DDBJ whole genome shotgun (WGS) entry which is preliminary data.</text>
</comment>
<keyword evidence="7 9" id="KW-0472">Membrane</keyword>
<dbReference type="PANTHER" id="PTHR35011">
    <property type="entry name" value="2,3-DIKETO-L-GULONATE TRAP TRANSPORTER SMALL PERMEASE PROTEIN YIAM"/>
    <property type="match status" value="1"/>
</dbReference>
<comment type="similarity">
    <text evidence="8 9">Belongs to the TRAP transporter small permease family.</text>
</comment>